<dbReference type="EMBL" id="BABT02000028">
    <property type="protein sequence ID" value="GAA94239.1"/>
    <property type="molecule type" value="Genomic_DNA"/>
</dbReference>
<evidence type="ECO:0000259" key="1">
    <source>
        <dbReference type="Pfam" id="PF24840"/>
    </source>
</evidence>
<dbReference type="PANTHER" id="PTHR35393">
    <property type="entry name" value="CHROMOSOME 1, WHOLE GENOME SHOTGUN SEQUENCE"/>
    <property type="match status" value="1"/>
</dbReference>
<name>G7DUH9_MIXOS</name>
<protein>
    <recommendedName>
        <fullName evidence="1">SigF-like NTF2-like domain-containing protein</fullName>
    </recommendedName>
</protein>
<evidence type="ECO:0000313" key="3">
    <source>
        <dbReference type="Proteomes" id="UP000009131"/>
    </source>
</evidence>
<evidence type="ECO:0000313" key="2">
    <source>
        <dbReference type="EMBL" id="GAA94239.1"/>
    </source>
</evidence>
<comment type="caution">
    <text evidence="2">The sequence shown here is derived from an EMBL/GenBank/DDBJ whole genome shotgun (WGS) entry which is preliminary data.</text>
</comment>
<keyword evidence="3" id="KW-1185">Reference proteome</keyword>
<accession>G7DUH9</accession>
<dbReference type="eggNOG" id="ENOG502S7ZM">
    <property type="taxonomic scope" value="Eukaryota"/>
</dbReference>
<dbReference type="InParanoid" id="G7DUH9"/>
<dbReference type="OMA" id="NQPEMAR"/>
<dbReference type="InterPro" id="IPR057514">
    <property type="entry name" value="NTF2_SigF"/>
</dbReference>
<sequence length="176" mass="20023">MENPRNDIYDVVRSLVEPASPVVIAQNIDRYYTEDAYIDHPMLNQPHTPSSREGLKGIYTMLKVLTYGNKMEFHGDACFNEDMTKGWLEASEHLYLTFLPFIKTAPRFLIRIDLVKGKDGLYRVRRQEDNLATDFMRSGVYIIGVTEALDLYKKAMGWASATTGKLVLAGARRIGL</sequence>
<dbReference type="AlphaFoldDB" id="G7DUH9"/>
<dbReference type="Pfam" id="PF24840">
    <property type="entry name" value="NTF2_SigF"/>
    <property type="match status" value="1"/>
</dbReference>
<organism evidence="2 3">
    <name type="scientific">Mixia osmundae (strain CBS 9802 / IAM 14324 / JCM 22182 / KY 12970)</name>
    <dbReference type="NCBI Taxonomy" id="764103"/>
    <lineage>
        <taxon>Eukaryota</taxon>
        <taxon>Fungi</taxon>
        <taxon>Dikarya</taxon>
        <taxon>Basidiomycota</taxon>
        <taxon>Pucciniomycotina</taxon>
        <taxon>Mixiomycetes</taxon>
        <taxon>Mixiales</taxon>
        <taxon>Mixiaceae</taxon>
        <taxon>Mixia</taxon>
    </lineage>
</organism>
<reference evidence="2 3" key="2">
    <citation type="journal article" date="2012" name="Open Biol.">
        <title>Characteristics of nucleosomes and linker DNA regions on the genome of the basidiomycete Mixia osmundae revealed by mono- and dinucleosome mapping.</title>
        <authorList>
            <person name="Nishida H."/>
            <person name="Kondo S."/>
            <person name="Matsumoto T."/>
            <person name="Suzuki Y."/>
            <person name="Yoshikawa H."/>
            <person name="Taylor T.D."/>
            <person name="Sugiyama J."/>
        </authorList>
    </citation>
    <scope>NUCLEOTIDE SEQUENCE [LARGE SCALE GENOMIC DNA]</scope>
    <source>
        <strain evidence="3">CBS 9802 / IAM 14324 / JCM 22182 / KY 12970</strain>
    </source>
</reference>
<dbReference type="PANTHER" id="PTHR35393:SF1">
    <property type="entry name" value="SNOAL-LIKE DOMAIN-CONTAINING PROTEIN"/>
    <property type="match status" value="1"/>
</dbReference>
<dbReference type="Proteomes" id="UP000009131">
    <property type="component" value="Unassembled WGS sequence"/>
</dbReference>
<reference evidence="2 3" key="1">
    <citation type="journal article" date="2011" name="J. Gen. Appl. Microbiol.">
        <title>Draft genome sequencing of the enigmatic basidiomycete Mixia osmundae.</title>
        <authorList>
            <person name="Nishida H."/>
            <person name="Nagatsuka Y."/>
            <person name="Sugiyama J."/>
        </authorList>
    </citation>
    <scope>NUCLEOTIDE SEQUENCE [LARGE SCALE GENOMIC DNA]</scope>
    <source>
        <strain evidence="3">CBS 9802 / IAM 14324 / JCM 22182 / KY 12970</strain>
    </source>
</reference>
<dbReference type="HOGENOM" id="CLU_079426_2_0_1"/>
<dbReference type="STRING" id="764103.G7DUH9"/>
<dbReference type="RefSeq" id="XP_014569667.1">
    <property type="nucleotide sequence ID" value="XM_014714181.1"/>
</dbReference>
<dbReference type="OrthoDB" id="2344312at2759"/>
<gene>
    <name evidence="2" type="primary">Mo00888</name>
    <name evidence="2" type="ORF">E5Q_00888</name>
</gene>
<feature type="domain" description="SigF-like NTF2-like" evidence="1">
    <location>
        <begin position="1"/>
        <end position="167"/>
    </location>
</feature>
<proteinExistence type="predicted"/>